<comment type="caution">
    <text evidence="5">The sequence shown here is derived from an EMBL/GenBank/DDBJ whole genome shotgun (WGS) entry which is preliminary data.</text>
</comment>
<sequence>MRDDTILVVDLEATCWEDQTTPAGDAQCVNNMEIIEVGCALATRKGSLLDARSFLVRPTRNPVLSDFCMELTGITQSMVDAAPTLPEAIEAMHAWLGDLPDHFIWCSWGNYDRLHLEAQSLLDGAQPAILARPHLNLKRIWRRTTGQKRKNGFANALAFHGLEFEGHHHRGVDDARNMARVLPYMDWSLEPELLTPPEVPV</sequence>
<dbReference type="SMART" id="SM00479">
    <property type="entry name" value="EXOIII"/>
    <property type="match status" value="1"/>
</dbReference>
<dbReference type="CDD" id="cd06133">
    <property type="entry name" value="ERI-1_3'hExo_like"/>
    <property type="match status" value="1"/>
</dbReference>
<evidence type="ECO:0000256" key="2">
    <source>
        <dbReference type="ARBA" id="ARBA00022801"/>
    </source>
</evidence>
<dbReference type="AlphaFoldDB" id="A0A095UQW5"/>
<evidence type="ECO:0000256" key="3">
    <source>
        <dbReference type="ARBA" id="ARBA00022839"/>
    </source>
</evidence>
<dbReference type="InterPro" id="IPR013520">
    <property type="entry name" value="Ribonucl_H"/>
</dbReference>
<dbReference type="InterPro" id="IPR047201">
    <property type="entry name" value="ERI-1_3'hExo-like"/>
</dbReference>
<name>A0A095UQW5_9GAMM</name>
<dbReference type="PANTHER" id="PTHR23044">
    <property type="entry name" value="3'-5' EXONUCLEASE ERI1-RELATED"/>
    <property type="match status" value="1"/>
</dbReference>
<dbReference type="SUPFAM" id="SSF53098">
    <property type="entry name" value="Ribonuclease H-like"/>
    <property type="match status" value="1"/>
</dbReference>
<reference evidence="5 6" key="1">
    <citation type="submission" date="2012-09" db="EMBL/GenBank/DDBJ databases">
        <title>Genome Sequence of alkane-degrading Bacterium Alcanivorax sp. 19-m-6.</title>
        <authorList>
            <person name="Lai Q."/>
            <person name="Shao Z."/>
        </authorList>
    </citation>
    <scope>NUCLEOTIDE SEQUENCE [LARGE SCALE GENOMIC DNA]</scope>
    <source>
        <strain evidence="5 6">19-m-6</strain>
    </source>
</reference>
<dbReference type="EMBL" id="ARXV01000006">
    <property type="protein sequence ID" value="KGD64925.1"/>
    <property type="molecule type" value="Genomic_DNA"/>
</dbReference>
<dbReference type="GO" id="GO:0000175">
    <property type="term" value="F:3'-5'-RNA exonuclease activity"/>
    <property type="evidence" value="ECO:0007669"/>
    <property type="project" value="InterPro"/>
</dbReference>
<dbReference type="PATRIC" id="fig|1177154.3.peg.1870"/>
<dbReference type="InterPro" id="IPR012337">
    <property type="entry name" value="RNaseH-like_sf"/>
</dbReference>
<dbReference type="OrthoDB" id="4563729at2"/>
<feature type="domain" description="Exonuclease" evidence="4">
    <location>
        <begin position="5"/>
        <end position="191"/>
    </location>
</feature>
<evidence type="ECO:0000313" key="6">
    <source>
        <dbReference type="Proteomes" id="UP000029444"/>
    </source>
</evidence>
<dbReference type="Pfam" id="PF00929">
    <property type="entry name" value="RNase_T"/>
    <property type="match status" value="1"/>
</dbReference>
<evidence type="ECO:0000259" key="4">
    <source>
        <dbReference type="SMART" id="SM00479"/>
    </source>
</evidence>
<dbReference type="Gene3D" id="3.30.420.10">
    <property type="entry name" value="Ribonuclease H-like superfamily/Ribonuclease H"/>
    <property type="match status" value="1"/>
</dbReference>
<proteinExistence type="predicted"/>
<dbReference type="RefSeq" id="WP_035232417.1">
    <property type="nucleotide sequence ID" value="NZ_ARXV01000006.1"/>
</dbReference>
<dbReference type="GO" id="GO:0006259">
    <property type="term" value="P:DNA metabolic process"/>
    <property type="evidence" value="ECO:0007669"/>
    <property type="project" value="UniProtKB-ARBA"/>
</dbReference>
<evidence type="ECO:0000313" key="5">
    <source>
        <dbReference type="EMBL" id="KGD64925.1"/>
    </source>
</evidence>
<accession>A0A095UQW5</accession>
<dbReference type="Proteomes" id="UP000029444">
    <property type="component" value="Unassembled WGS sequence"/>
</dbReference>
<protein>
    <submittedName>
        <fullName evidence="5">Exonuclease, RNase T and DNA polymerase III</fullName>
    </submittedName>
</protein>
<keyword evidence="6" id="KW-1185">Reference proteome</keyword>
<dbReference type="eggNOG" id="COG5018">
    <property type="taxonomic scope" value="Bacteria"/>
</dbReference>
<dbReference type="InterPro" id="IPR036397">
    <property type="entry name" value="RNaseH_sf"/>
</dbReference>
<dbReference type="GO" id="GO:0003676">
    <property type="term" value="F:nucleic acid binding"/>
    <property type="evidence" value="ECO:0007669"/>
    <property type="project" value="InterPro"/>
</dbReference>
<evidence type="ECO:0000256" key="1">
    <source>
        <dbReference type="ARBA" id="ARBA00022722"/>
    </source>
</evidence>
<keyword evidence="1" id="KW-0540">Nuclease</keyword>
<keyword evidence="3 5" id="KW-0269">Exonuclease</keyword>
<gene>
    <name evidence="5" type="ORF">Y5S_01833</name>
</gene>
<dbReference type="PANTHER" id="PTHR23044:SF61">
    <property type="entry name" value="3'-5' EXORIBONUCLEASE 1-RELATED"/>
    <property type="match status" value="1"/>
</dbReference>
<organism evidence="5 6">
    <name type="scientific">Alcanivorax nanhaiticus</name>
    <dbReference type="NCBI Taxonomy" id="1177154"/>
    <lineage>
        <taxon>Bacteria</taxon>
        <taxon>Pseudomonadati</taxon>
        <taxon>Pseudomonadota</taxon>
        <taxon>Gammaproteobacteria</taxon>
        <taxon>Oceanospirillales</taxon>
        <taxon>Alcanivoracaceae</taxon>
        <taxon>Alcanivorax</taxon>
    </lineage>
</organism>
<dbReference type="InterPro" id="IPR051274">
    <property type="entry name" value="3-5_Exoribonuclease"/>
</dbReference>
<keyword evidence="2" id="KW-0378">Hydrolase</keyword>
<dbReference type="STRING" id="1177154.Y5S_01833"/>